<organism evidence="1 2">
    <name type="scientific">Cryptosporangium aurantiacum</name>
    <dbReference type="NCBI Taxonomy" id="134849"/>
    <lineage>
        <taxon>Bacteria</taxon>
        <taxon>Bacillati</taxon>
        <taxon>Actinomycetota</taxon>
        <taxon>Actinomycetes</taxon>
        <taxon>Cryptosporangiales</taxon>
        <taxon>Cryptosporangiaceae</taxon>
        <taxon>Cryptosporangium</taxon>
    </lineage>
</organism>
<dbReference type="Proteomes" id="UP000184440">
    <property type="component" value="Unassembled WGS sequence"/>
</dbReference>
<dbReference type="OrthoDB" id="4299905at2"/>
<evidence type="ECO:0000313" key="1">
    <source>
        <dbReference type="EMBL" id="SHN34003.1"/>
    </source>
</evidence>
<evidence type="ECO:0008006" key="3">
    <source>
        <dbReference type="Google" id="ProtNLM"/>
    </source>
</evidence>
<dbReference type="AlphaFoldDB" id="A0A1M7QQY9"/>
<reference evidence="1 2" key="1">
    <citation type="submission" date="2016-11" db="EMBL/GenBank/DDBJ databases">
        <authorList>
            <person name="Jaros S."/>
            <person name="Januszkiewicz K."/>
            <person name="Wedrychowicz H."/>
        </authorList>
    </citation>
    <scope>NUCLEOTIDE SEQUENCE [LARGE SCALE GENOMIC DNA]</scope>
    <source>
        <strain evidence="1 2">DSM 46144</strain>
    </source>
</reference>
<dbReference type="STRING" id="134849.SAMN05443668_105208"/>
<protein>
    <recommendedName>
        <fullName evidence="3">Regulatory protein</fullName>
    </recommendedName>
</protein>
<sequence length="106" mass="11168">MRLEIKCDGIEFVVSKAPENKNDNDGRPKADKGTGELLFTTEIVAMDDSGAEVIKVTTVGAPKVGRRQPVNVVGLIAIPWAVDGRSGVAFRADSITPVKFNTGAAA</sequence>
<evidence type="ECO:0000313" key="2">
    <source>
        <dbReference type="Proteomes" id="UP000184440"/>
    </source>
</evidence>
<gene>
    <name evidence="1" type="ORF">SAMN05443668_105208</name>
</gene>
<proteinExistence type="predicted"/>
<dbReference type="EMBL" id="FRCS01000005">
    <property type="protein sequence ID" value="SHN34003.1"/>
    <property type="molecule type" value="Genomic_DNA"/>
</dbReference>
<accession>A0A1M7QQY9</accession>
<dbReference type="RefSeq" id="WP_073258809.1">
    <property type="nucleotide sequence ID" value="NZ_FRCS01000005.1"/>
</dbReference>
<name>A0A1M7QQY9_9ACTN</name>
<keyword evidence="2" id="KW-1185">Reference proteome</keyword>